<dbReference type="PIRSF" id="PIRSF000025">
    <property type="entry name" value="Cytc_Bsub_c550"/>
    <property type="match status" value="1"/>
</dbReference>
<evidence type="ECO:0000256" key="7">
    <source>
        <dbReference type="SAM" id="SignalP"/>
    </source>
</evidence>
<comment type="caution">
    <text evidence="9">The sequence shown here is derived from an EMBL/GenBank/DDBJ whole genome shotgun (WGS) entry which is preliminary data.</text>
</comment>
<feature type="domain" description="Cytochrome c" evidence="8">
    <location>
        <begin position="40"/>
        <end position="114"/>
    </location>
</feature>
<dbReference type="PANTHER" id="PTHR37823:SF4">
    <property type="entry name" value="MENAQUINOL-CYTOCHROME C REDUCTASE CYTOCHROME B_C SUBUNIT"/>
    <property type="match status" value="1"/>
</dbReference>
<feature type="signal peptide" evidence="7">
    <location>
        <begin position="1"/>
        <end position="20"/>
    </location>
</feature>
<dbReference type="RefSeq" id="WP_309864438.1">
    <property type="nucleotide sequence ID" value="NZ_JAVDQG010000003.1"/>
</dbReference>
<evidence type="ECO:0000313" key="10">
    <source>
        <dbReference type="Proteomes" id="UP001185012"/>
    </source>
</evidence>
<dbReference type="PANTHER" id="PTHR37823">
    <property type="entry name" value="CYTOCHROME C-553-LIKE"/>
    <property type="match status" value="1"/>
</dbReference>
<dbReference type="EMBL" id="JAVDQG010000003">
    <property type="protein sequence ID" value="MDR6225578.1"/>
    <property type="molecule type" value="Genomic_DNA"/>
</dbReference>
<evidence type="ECO:0000313" key="9">
    <source>
        <dbReference type="EMBL" id="MDR6225578.1"/>
    </source>
</evidence>
<feature type="chain" id="PRO_5046314284" evidence="7">
    <location>
        <begin position="21"/>
        <end position="114"/>
    </location>
</feature>
<evidence type="ECO:0000256" key="4">
    <source>
        <dbReference type="ARBA" id="ARBA00022982"/>
    </source>
</evidence>
<protein>
    <submittedName>
        <fullName evidence="9">Cytochrome c551</fullName>
    </submittedName>
</protein>
<gene>
    <name evidence="9" type="ORF">JOE21_001576</name>
</gene>
<dbReference type="SUPFAM" id="SSF46626">
    <property type="entry name" value="Cytochrome c"/>
    <property type="match status" value="1"/>
</dbReference>
<evidence type="ECO:0000256" key="6">
    <source>
        <dbReference type="PROSITE-ProRule" id="PRU00433"/>
    </source>
</evidence>
<dbReference type="Pfam" id="PF13442">
    <property type="entry name" value="Cytochrome_CBB3"/>
    <property type="match status" value="1"/>
</dbReference>
<keyword evidence="7" id="KW-0732">Signal</keyword>
<keyword evidence="4" id="KW-0249">Electron transport</keyword>
<accession>A0ABU1ILG7</accession>
<evidence type="ECO:0000256" key="3">
    <source>
        <dbReference type="ARBA" id="ARBA00022723"/>
    </source>
</evidence>
<dbReference type="PROSITE" id="PS51007">
    <property type="entry name" value="CYTC"/>
    <property type="match status" value="1"/>
</dbReference>
<dbReference type="InterPro" id="IPR012218">
    <property type="entry name" value="Cyt_c_BACSU-c550-type"/>
</dbReference>
<keyword evidence="5 6" id="KW-0408">Iron</keyword>
<dbReference type="InterPro" id="IPR051811">
    <property type="entry name" value="Cytochrome_c550/c551-like"/>
</dbReference>
<evidence type="ECO:0000256" key="1">
    <source>
        <dbReference type="ARBA" id="ARBA00022448"/>
    </source>
</evidence>
<keyword evidence="2 6" id="KW-0349">Heme</keyword>
<evidence type="ECO:0000256" key="2">
    <source>
        <dbReference type="ARBA" id="ARBA00022617"/>
    </source>
</evidence>
<dbReference type="InterPro" id="IPR009056">
    <property type="entry name" value="Cyt_c-like_dom"/>
</dbReference>
<evidence type="ECO:0000256" key="5">
    <source>
        <dbReference type="ARBA" id="ARBA00023004"/>
    </source>
</evidence>
<sequence length="114" mass="12353">MLGSRWKWASILIGSILLLAACVQENPPEGGQQDRSGDAVEQSTAENIYNNNCASCHGQNLEGRTGPDLQQVGGKYSEEEIDDIILNGTGRMPALKQIPDDQRATLAEWLAGQK</sequence>
<dbReference type="PROSITE" id="PS51257">
    <property type="entry name" value="PROKAR_LIPOPROTEIN"/>
    <property type="match status" value="1"/>
</dbReference>
<name>A0ABU1ILG7_9BACL</name>
<dbReference type="InterPro" id="IPR036909">
    <property type="entry name" value="Cyt_c-like_dom_sf"/>
</dbReference>
<organism evidence="9 10">
    <name type="scientific">Desmospora profundinema</name>
    <dbReference type="NCBI Taxonomy" id="1571184"/>
    <lineage>
        <taxon>Bacteria</taxon>
        <taxon>Bacillati</taxon>
        <taxon>Bacillota</taxon>
        <taxon>Bacilli</taxon>
        <taxon>Bacillales</taxon>
        <taxon>Thermoactinomycetaceae</taxon>
        <taxon>Desmospora</taxon>
    </lineage>
</organism>
<evidence type="ECO:0000259" key="8">
    <source>
        <dbReference type="PROSITE" id="PS51007"/>
    </source>
</evidence>
<dbReference type="Proteomes" id="UP001185012">
    <property type="component" value="Unassembled WGS sequence"/>
</dbReference>
<keyword evidence="10" id="KW-1185">Reference proteome</keyword>
<keyword evidence="1" id="KW-0813">Transport</keyword>
<reference evidence="9 10" key="1">
    <citation type="submission" date="2023-07" db="EMBL/GenBank/DDBJ databases">
        <title>Genomic Encyclopedia of Type Strains, Phase IV (KMG-IV): sequencing the most valuable type-strain genomes for metagenomic binning, comparative biology and taxonomic classification.</title>
        <authorList>
            <person name="Goeker M."/>
        </authorList>
    </citation>
    <scope>NUCLEOTIDE SEQUENCE [LARGE SCALE GENOMIC DNA]</scope>
    <source>
        <strain evidence="9 10">DSM 45903</strain>
    </source>
</reference>
<proteinExistence type="predicted"/>
<dbReference type="Gene3D" id="1.10.760.10">
    <property type="entry name" value="Cytochrome c-like domain"/>
    <property type="match status" value="1"/>
</dbReference>
<keyword evidence="3 6" id="KW-0479">Metal-binding</keyword>